<gene>
    <name evidence="12" type="ORF">ACFPK0_09965</name>
</gene>
<feature type="region of interest" description="Disordered" evidence="9">
    <location>
        <begin position="1"/>
        <end position="24"/>
    </location>
</feature>
<feature type="compositionally biased region" description="Polar residues" evidence="9">
    <location>
        <begin position="1"/>
        <end position="17"/>
    </location>
</feature>
<evidence type="ECO:0000256" key="5">
    <source>
        <dbReference type="ARBA" id="ARBA00022692"/>
    </source>
</evidence>
<evidence type="ECO:0000256" key="2">
    <source>
        <dbReference type="ARBA" id="ARBA00022448"/>
    </source>
</evidence>
<evidence type="ECO:0000313" key="12">
    <source>
        <dbReference type="EMBL" id="MFC5440338.1"/>
    </source>
</evidence>
<dbReference type="Proteomes" id="UP001596018">
    <property type="component" value="Unassembled WGS sequence"/>
</dbReference>
<accession>A0ABW0JWK6</accession>
<feature type="transmembrane region" description="Helical" evidence="10">
    <location>
        <begin position="38"/>
        <end position="57"/>
    </location>
</feature>
<dbReference type="RefSeq" id="WP_377340455.1">
    <property type="nucleotide sequence ID" value="NZ_JALBWS010000013.1"/>
</dbReference>
<evidence type="ECO:0000256" key="1">
    <source>
        <dbReference type="ARBA" id="ARBA00004533"/>
    </source>
</evidence>
<sequence>MTSTRGGNPSAAVTIQPVSPEENASVPFGRSTLAQTSIVFTMKVGALALLGFVWAYWGWAWFAPSPLPQAMEVSEPAGRLANAGDLFGKAQDETHPGAPTALAVTLLGVMAGAPAGAGHALLQLGKEETRLVPAGGDLAPGIRVESVFPERVVLRRNGARETLAWPRTLSATSNLTVQ</sequence>
<dbReference type="EMBL" id="JBHSMM010000002">
    <property type="protein sequence ID" value="MFC5440338.1"/>
    <property type="molecule type" value="Genomic_DNA"/>
</dbReference>
<evidence type="ECO:0000256" key="9">
    <source>
        <dbReference type="SAM" id="MobiDB-lite"/>
    </source>
</evidence>
<name>A0ABW0JWK6_9GAMM</name>
<keyword evidence="5 10" id="KW-0812">Transmembrane</keyword>
<evidence type="ECO:0000256" key="3">
    <source>
        <dbReference type="ARBA" id="ARBA00022475"/>
    </source>
</evidence>
<feature type="transmembrane region" description="Helical" evidence="10">
    <location>
        <begin position="101"/>
        <end position="122"/>
    </location>
</feature>
<dbReference type="InterPro" id="IPR024961">
    <property type="entry name" value="T2SS_GspC_N"/>
</dbReference>
<proteinExistence type="predicted"/>
<keyword evidence="4" id="KW-0997">Cell inner membrane</keyword>
<keyword evidence="7 10" id="KW-1133">Transmembrane helix</keyword>
<evidence type="ECO:0000313" key="13">
    <source>
        <dbReference type="Proteomes" id="UP001596018"/>
    </source>
</evidence>
<evidence type="ECO:0000259" key="11">
    <source>
        <dbReference type="Pfam" id="PF11356"/>
    </source>
</evidence>
<evidence type="ECO:0000256" key="8">
    <source>
        <dbReference type="ARBA" id="ARBA00023136"/>
    </source>
</evidence>
<dbReference type="Gene3D" id="2.30.30.830">
    <property type="match status" value="1"/>
</dbReference>
<evidence type="ECO:0000256" key="6">
    <source>
        <dbReference type="ARBA" id="ARBA00022927"/>
    </source>
</evidence>
<evidence type="ECO:0000256" key="4">
    <source>
        <dbReference type="ARBA" id="ARBA00022519"/>
    </source>
</evidence>
<protein>
    <submittedName>
        <fullName evidence="12">Type II secretion system protein N</fullName>
    </submittedName>
</protein>
<organism evidence="12 13">
    <name type="scientific">Rhodanobacter ginsenosidimutans</name>
    <dbReference type="NCBI Taxonomy" id="490571"/>
    <lineage>
        <taxon>Bacteria</taxon>
        <taxon>Pseudomonadati</taxon>
        <taxon>Pseudomonadota</taxon>
        <taxon>Gammaproteobacteria</taxon>
        <taxon>Lysobacterales</taxon>
        <taxon>Rhodanobacteraceae</taxon>
        <taxon>Rhodanobacter</taxon>
    </lineage>
</organism>
<reference evidence="13" key="1">
    <citation type="journal article" date="2019" name="Int. J. Syst. Evol. Microbiol.">
        <title>The Global Catalogue of Microorganisms (GCM) 10K type strain sequencing project: providing services to taxonomists for standard genome sequencing and annotation.</title>
        <authorList>
            <consortium name="The Broad Institute Genomics Platform"/>
            <consortium name="The Broad Institute Genome Sequencing Center for Infectious Disease"/>
            <person name="Wu L."/>
            <person name="Ma J."/>
        </authorList>
    </citation>
    <scope>NUCLEOTIDE SEQUENCE [LARGE SCALE GENOMIC DNA]</scope>
    <source>
        <strain evidence="13">KACC 12822</strain>
    </source>
</reference>
<comment type="caution">
    <text evidence="12">The sequence shown here is derived from an EMBL/GenBank/DDBJ whole genome shotgun (WGS) entry which is preliminary data.</text>
</comment>
<keyword evidence="13" id="KW-1185">Reference proteome</keyword>
<keyword evidence="8 10" id="KW-0472">Membrane</keyword>
<evidence type="ECO:0000256" key="7">
    <source>
        <dbReference type="ARBA" id="ARBA00022989"/>
    </source>
</evidence>
<comment type="subcellular location">
    <subcellularLocation>
        <location evidence="1">Cell inner membrane</location>
    </subcellularLocation>
</comment>
<keyword evidence="2" id="KW-0813">Transport</keyword>
<keyword evidence="3" id="KW-1003">Cell membrane</keyword>
<evidence type="ECO:0000256" key="10">
    <source>
        <dbReference type="SAM" id="Phobius"/>
    </source>
</evidence>
<keyword evidence="6" id="KW-0653">Protein transport</keyword>
<dbReference type="Pfam" id="PF11356">
    <property type="entry name" value="T2SSC"/>
    <property type="match status" value="1"/>
</dbReference>
<feature type="domain" description="Type II secretion system protein GspC N-terminal" evidence="11">
    <location>
        <begin position="79"/>
        <end position="164"/>
    </location>
</feature>